<proteinExistence type="predicted"/>
<dbReference type="AlphaFoldDB" id="G5I9J8"/>
<comment type="caution">
    <text evidence="1">The sequence shown here is derived from an EMBL/GenBank/DDBJ whole genome shotgun (WGS) entry which is preliminary data.</text>
</comment>
<dbReference type="HOGENOM" id="CLU_151197_1_0_9"/>
<dbReference type="Proteomes" id="UP000005384">
    <property type="component" value="Unassembled WGS sequence"/>
</dbReference>
<evidence type="ECO:0008006" key="3">
    <source>
        <dbReference type="Google" id="ProtNLM"/>
    </source>
</evidence>
<protein>
    <recommendedName>
        <fullName evidence="3">ATPase</fullName>
    </recommendedName>
</protein>
<dbReference type="EMBL" id="ADLN01000001">
    <property type="protein sequence ID" value="EHI61737.1"/>
    <property type="molecule type" value="Genomic_DNA"/>
</dbReference>
<sequence>MNNMIDKLSDIEHDATAIMDAAGVRKKEIAKEMEDKTSAFDKQLEADTAAKLSDLRAKMEVDMQTKLSKQKSDADKVLAMMEENYRDNHEAYARQLFKAMIER</sequence>
<reference evidence="1 2" key="1">
    <citation type="submission" date="2011-08" db="EMBL/GenBank/DDBJ databases">
        <title>The Genome Sequence of Clostridium hathewayi WAL-18680.</title>
        <authorList>
            <consortium name="The Broad Institute Genome Sequencing Platform"/>
            <person name="Earl A."/>
            <person name="Ward D."/>
            <person name="Feldgarden M."/>
            <person name="Gevers D."/>
            <person name="Finegold S.M."/>
            <person name="Summanen P.H."/>
            <person name="Molitoris D.R."/>
            <person name="Song M."/>
            <person name="Daigneault M."/>
            <person name="Allen-Vercoe E."/>
            <person name="Young S.K."/>
            <person name="Zeng Q."/>
            <person name="Gargeya S."/>
            <person name="Fitzgerald M."/>
            <person name="Haas B."/>
            <person name="Abouelleil A."/>
            <person name="Alvarado L."/>
            <person name="Arachchi H.M."/>
            <person name="Berlin A."/>
            <person name="Brown A."/>
            <person name="Chapman S.B."/>
            <person name="Chen Z."/>
            <person name="Dunbar C."/>
            <person name="Freedman E."/>
            <person name="Gearin G."/>
            <person name="Gellesch M."/>
            <person name="Goldberg J."/>
            <person name="Griggs A."/>
            <person name="Gujja S."/>
            <person name="Heiman D."/>
            <person name="Howarth C."/>
            <person name="Larson L."/>
            <person name="Lui A."/>
            <person name="MacDonald P.J.P."/>
            <person name="Montmayeur A."/>
            <person name="Murphy C."/>
            <person name="Neiman D."/>
            <person name="Pearson M."/>
            <person name="Priest M."/>
            <person name="Roberts A."/>
            <person name="Saif S."/>
            <person name="Shea T."/>
            <person name="Shenoy N."/>
            <person name="Sisk P."/>
            <person name="Stolte C."/>
            <person name="Sykes S."/>
            <person name="Wortman J."/>
            <person name="Nusbaum C."/>
            <person name="Birren B."/>
        </authorList>
    </citation>
    <scope>NUCLEOTIDE SEQUENCE [LARGE SCALE GENOMIC DNA]</scope>
    <source>
        <strain evidence="1 2">WAL-18680</strain>
    </source>
</reference>
<gene>
    <name evidence="1" type="ORF">HMPREF9473_00188</name>
</gene>
<keyword evidence="2" id="KW-1185">Reference proteome</keyword>
<dbReference type="OrthoDB" id="1910836at2"/>
<dbReference type="PATRIC" id="fig|742737.3.peg.182"/>
<organism evidence="1 2">
    <name type="scientific">Hungatella hathewayi WAL-18680</name>
    <dbReference type="NCBI Taxonomy" id="742737"/>
    <lineage>
        <taxon>Bacteria</taxon>
        <taxon>Bacillati</taxon>
        <taxon>Bacillota</taxon>
        <taxon>Clostridia</taxon>
        <taxon>Lachnospirales</taxon>
        <taxon>Lachnospiraceae</taxon>
        <taxon>Hungatella</taxon>
    </lineage>
</organism>
<evidence type="ECO:0000313" key="1">
    <source>
        <dbReference type="EMBL" id="EHI61737.1"/>
    </source>
</evidence>
<name>G5I9J8_9FIRM</name>
<accession>G5I9J8</accession>
<evidence type="ECO:0000313" key="2">
    <source>
        <dbReference type="Proteomes" id="UP000005384"/>
    </source>
</evidence>